<dbReference type="InterPro" id="IPR011009">
    <property type="entry name" value="Kinase-like_dom_sf"/>
</dbReference>
<dbReference type="InterPro" id="IPR051177">
    <property type="entry name" value="CIK-Related_Protein"/>
</dbReference>
<dbReference type="Gene3D" id="1.25.10.10">
    <property type="entry name" value="Leucine-rich Repeat Variant"/>
    <property type="match status" value="1"/>
</dbReference>
<protein>
    <recommendedName>
        <fullName evidence="1">Protein kinase domain-containing protein</fullName>
    </recommendedName>
</protein>
<dbReference type="HOGENOM" id="CLU_010392_1_0_1"/>
<dbReference type="InterPro" id="IPR016024">
    <property type="entry name" value="ARM-type_fold"/>
</dbReference>
<evidence type="ECO:0000313" key="3">
    <source>
        <dbReference type="Proteomes" id="UP000054097"/>
    </source>
</evidence>
<reference evidence="2 3" key="1">
    <citation type="submission" date="2014-04" db="EMBL/GenBank/DDBJ databases">
        <authorList>
            <consortium name="DOE Joint Genome Institute"/>
            <person name="Kuo A."/>
            <person name="Zuccaro A."/>
            <person name="Kohler A."/>
            <person name="Nagy L.G."/>
            <person name="Floudas D."/>
            <person name="Copeland A."/>
            <person name="Barry K.W."/>
            <person name="Cichocki N."/>
            <person name="Veneault-Fourrey C."/>
            <person name="LaButti K."/>
            <person name="Lindquist E.A."/>
            <person name="Lipzen A."/>
            <person name="Lundell T."/>
            <person name="Morin E."/>
            <person name="Murat C."/>
            <person name="Sun H."/>
            <person name="Tunlid A."/>
            <person name="Henrissat B."/>
            <person name="Grigoriev I.V."/>
            <person name="Hibbett D.S."/>
            <person name="Martin F."/>
            <person name="Nordberg H.P."/>
            <person name="Cantor M.N."/>
            <person name="Hua S.X."/>
        </authorList>
    </citation>
    <scope>NUCLEOTIDE SEQUENCE [LARGE SCALE GENOMIC DNA]</scope>
    <source>
        <strain evidence="2 3">MAFF 305830</strain>
    </source>
</reference>
<organism evidence="2 3">
    <name type="scientific">Serendipita vermifera MAFF 305830</name>
    <dbReference type="NCBI Taxonomy" id="933852"/>
    <lineage>
        <taxon>Eukaryota</taxon>
        <taxon>Fungi</taxon>
        <taxon>Dikarya</taxon>
        <taxon>Basidiomycota</taxon>
        <taxon>Agaricomycotina</taxon>
        <taxon>Agaricomycetes</taxon>
        <taxon>Sebacinales</taxon>
        <taxon>Serendipitaceae</taxon>
        <taxon>Serendipita</taxon>
    </lineage>
</organism>
<evidence type="ECO:0000313" key="2">
    <source>
        <dbReference type="EMBL" id="KIM23394.1"/>
    </source>
</evidence>
<dbReference type="OrthoDB" id="447103at2759"/>
<accession>A0A0C3ATQ0</accession>
<gene>
    <name evidence="2" type="ORF">M408DRAFT_263956</name>
</gene>
<dbReference type="InterPro" id="IPR011989">
    <property type="entry name" value="ARM-like"/>
</dbReference>
<dbReference type="SUPFAM" id="SSF56112">
    <property type="entry name" value="Protein kinase-like (PK-like)"/>
    <property type="match status" value="1"/>
</dbReference>
<feature type="domain" description="Protein kinase" evidence="1">
    <location>
        <begin position="1"/>
        <end position="315"/>
    </location>
</feature>
<dbReference type="InterPro" id="IPR000719">
    <property type="entry name" value="Prot_kinase_dom"/>
</dbReference>
<dbReference type="Proteomes" id="UP000054097">
    <property type="component" value="Unassembled WGS sequence"/>
</dbReference>
<proteinExistence type="predicted"/>
<dbReference type="AlphaFoldDB" id="A0A0C3ATQ0"/>
<dbReference type="PANTHER" id="PTHR12984">
    <property type="entry name" value="SCY1-RELATED S/T PROTEIN KINASE-LIKE"/>
    <property type="match status" value="1"/>
</dbReference>
<dbReference type="GO" id="GO:0005524">
    <property type="term" value="F:ATP binding"/>
    <property type="evidence" value="ECO:0007669"/>
    <property type="project" value="InterPro"/>
</dbReference>
<dbReference type="GO" id="GO:0006409">
    <property type="term" value="P:tRNA export from nucleus"/>
    <property type="evidence" value="ECO:0007669"/>
    <property type="project" value="TreeGrafter"/>
</dbReference>
<dbReference type="EMBL" id="KN824338">
    <property type="protein sequence ID" value="KIM23394.1"/>
    <property type="molecule type" value="Genomic_DNA"/>
</dbReference>
<dbReference type="GO" id="GO:0004672">
    <property type="term" value="F:protein kinase activity"/>
    <property type="evidence" value="ECO:0007669"/>
    <property type="project" value="InterPro"/>
</dbReference>
<name>A0A0C3ATQ0_SERVB</name>
<dbReference type="STRING" id="933852.A0A0C3ATQ0"/>
<evidence type="ECO:0000259" key="1">
    <source>
        <dbReference type="PROSITE" id="PS50011"/>
    </source>
</evidence>
<dbReference type="PANTHER" id="PTHR12984:SF3">
    <property type="entry name" value="N-TERMINAL KINASE-LIKE PROTEIN"/>
    <property type="match status" value="1"/>
</dbReference>
<dbReference type="SUPFAM" id="SSF48371">
    <property type="entry name" value="ARM repeat"/>
    <property type="match status" value="1"/>
</dbReference>
<reference evidence="3" key="2">
    <citation type="submission" date="2015-01" db="EMBL/GenBank/DDBJ databases">
        <title>Evolutionary Origins and Diversification of the Mycorrhizal Mutualists.</title>
        <authorList>
            <consortium name="DOE Joint Genome Institute"/>
            <consortium name="Mycorrhizal Genomics Consortium"/>
            <person name="Kohler A."/>
            <person name="Kuo A."/>
            <person name="Nagy L.G."/>
            <person name="Floudas D."/>
            <person name="Copeland A."/>
            <person name="Barry K.W."/>
            <person name="Cichocki N."/>
            <person name="Veneault-Fourrey C."/>
            <person name="LaButti K."/>
            <person name="Lindquist E.A."/>
            <person name="Lipzen A."/>
            <person name="Lundell T."/>
            <person name="Morin E."/>
            <person name="Murat C."/>
            <person name="Riley R."/>
            <person name="Ohm R."/>
            <person name="Sun H."/>
            <person name="Tunlid A."/>
            <person name="Henrissat B."/>
            <person name="Grigoriev I.V."/>
            <person name="Hibbett D.S."/>
            <person name="Martin F."/>
        </authorList>
    </citation>
    <scope>NUCLEOTIDE SEQUENCE [LARGE SCALE GENOMIC DNA]</scope>
    <source>
        <strain evidence="3">MAFF 305830</strain>
    </source>
</reference>
<dbReference type="Gene3D" id="3.30.200.20">
    <property type="entry name" value="Phosphorylase Kinase, domain 1"/>
    <property type="match status" value="1"/>
</dbReference>
<dbReference type="GO" id="GO:0005737">
    <property type="term" value="C:cytoplasm"/>
    <property type="evidence" value="ECO:0007669"/>
    <property type="project" value="TreeGrafter"/>
</dbReference>
<dbReference type="Gene3D" id="1.10.510.10">
    <property type="entry name" value="Transferase(Phosphotransferase) domain 1"/>
    <property type="match status" value="1"/>
</dbReference>
<sequence>MDLLRNLGSAAASSLLHKSGISLPYTLGERVTEYDGKSVWKLYDAIKKDDSSPVSVFHYDPSTPNHSQPMFPQNALKKLRTTRHPDILKYIDLVEQGGSIWIMTERVRPLRGALFSWDNGTSEPAVGGKGKGAAKNKSKEEWTIWGLHRIAVALTFLNNACASTHGNINIDSIFLSPSGEWRLGGFELLSSTKDEKPILFSHGQQYPHLQDISPPEVKKDGYRALHDLPPGVADAYALAILINTVFNLTTTPPATTQPPHAPLPASARGNIPPTLFPLVKKLFNPNPKVRMTCQAFLEIGMGERAGVEGVSGRFFVDNHLVAVCSKLEAFPLASDGEKAEFLRALKESASSFPPEFAVYRIIPALLSSLEHGGASAGIVLPLIFELAKRADKSSADLASSSQRAFSLDAAEYTARIIKPVIKLFPSPDRGIRMALLDLLPEYEGRLDAKTVQDGIWPHLQTGFADTVPVIREATVKAVSMIAAKLSSRVLNNDLLRHLAKAQSDAEPSIRTNTCILIARLAPTLSDNTKKKVLVPAFSKALKDPFVHARVAGLAGLTASVDCFEMEDAATRLLGVIGGGLVDKEKLVRDQAFKCFDVYRAKIEAYAASLVSTTYGL</sequence>
<dbReference type="PROSITE" id="PS50011">
    <property type="entry name" value="PROTEIN_KINASE_DOM"/>
    <property type="match status" value="1"/>
</dbReference>
<keyword evidence="3" id="KW-1185">Reference proteome</keyword>